<dbReference type="RefSeq" id="WP_113289756.1">
    <property type="nucleotide sequence ID" value="NZ_QNTQ01000010.1"/>
</dbReference>
<name>A0A365U7W6_9RHOB</name>
<gene>
    <name evidence="1" type="ORF">DRV85_12265</name>
</gene>
<dbReference type="AlphaFoldDB" id="A0A365U7W6"/>
<accession>A0A365U7W6</accession>
<protein>
    <recommendedName>
        <fullName evidence="3">DUF2793 domain-containing protein</fullName>
    </recommendedName>
</protein>
<dbReference type="EMBL" id="QNTQ01000010">
    <property type="protein sequence ID" value="RBI84717.1"/>
    <property type="molecule type" value="Genomic_DNA"/>
</dbReference>
<dbReference type="InterPro" id="IPR021251">
    <property type="entry name" value="DUF2793"/>
</dbReference>
<proteinExistence type="predicted"/>
<organism evidence="1 2">
    <name type="scientific">Rhodosalinus halophilus</name>
    <dbReference type="NCBI Taxonomy" id="2259333"/>
    <lineage>
        <taxon>Bacteria</taxon>
        <taxon>Pseudomonadati</taxon>
        <taxon>Pseudomonadota</taxon>
        <taxon>Alphaproteobacteria</taxon>
        <taxon>Rhodobacterales</taxon>
        <taxon>Paracoccaceae</taxon>
        <taxon>Rhodosalinus</taxon>
    </lineage>
</organism>
<evidence type="ECO:0008006" key="3">
    <source>
        <dbReference type="Google" id="ProtNLM"/>
    </source>
</evidence>
<evidence type="ECO:0000313" key="2">
    <source>
        <dbReference type="Proteomes" id="UP000253370"/>
    </source>
</evidence>
<dbReference type="Pfam" id="PF10983">
    <property type="entry name" value="DUF2793"/>
    <property type="match status" value="1"/>
</dbReference>
<evidence type="ECO:0000313" key="1">
    <source>
        <dbReference type="EMBL" id="RBI84717.1"/>
    </source>
</evidence>
<comment type="caution">
    <text evidence="1">The sequence shown here is derived from an EMBL/GenBank/DDBJ whole genome shotgun (WGS) entry which is preliminary data.</text>
</comment>
<sequence length="449" mass="46876">MSDTSHALSLPLLAPAQAQKHVTHNEALLRLDLLVQAAVSSRSRTAPPETPDEGETHIVATPASGAWAGQEGALTRFETGAWRFLAPRPGWRVWVADEARLFVHDGVSWAPVRGATENLPSLGVNAAADAHNRLTVSAEATLLTHEGGDHRLKINKADTAATASVLFQSGWSGRAEFGLAGGDDWTVKVSPDGTSWTEALRIDAANGRATGAAVQTTAADATPGRLMAVGGFGLGQTGDVPALADVAATDTPVGLYRVIGSGTANNGDLPERLPGGTGDKHAVMRIERYGGGRLRQTVWSIGTEESALLTRWHTDAGWEPWREVFHQGSVLGPVSQSGGQPTGALIESGTTADGSYVRFADGTQICTWIGPAVAAETAAGNLWASDGALTWTFPAAFAGAPVVSGNADSTTRWIAPGSTTETQVSYRVLSVQSDASELAPHLTAIGRWF</sequence>
<dbReference type="Proteomes" id="UP000253370">
    <property type="component" value="Unassembled WGS sequence"/>
</dbReference>
<keyword evidence="2" id="KW-1185">Reference proteome</keyword>
<reference evidence="1 2" key="1">
    <citation type="submission" date="2018-07" db="EMBL/GenBank/DDBJ databases">
        <title>Rhodosalinus sp. strain E84T genomic sequence and assembly.</title>
        <authorList>
            <person name="Liu Z.-W."/>
            <person name="Lu D.-C."/>
        </authorList>
    </citation>
    <scope>NUCLEOTIDE SEQUENCE [LARGE SCALE GENOMIC DNA]</scope>
    <source>
        <strain evidence="1 2">E84</strain>
    </source>
</reference>
<dbReference type="OrthoDB" id="564699at2"/>